<sequence>MSHSLAYTNKDLLAILQDTKTIAMVGASPKWNRPSFFAMKYLQEKGYRVIPVNPGVAGKEILGETVYASLAEIPGKFEMVDIFRNSAAAGPITEEAIAVAKKKGIKVIWMQLDVINHEAACKAEAAGLTVVMNRCPKIEFGRLNAELSWGGFNSGIITAKRRRVRLT</sequence>
<keyword evidence="3" id="KW-1185">Reference proteome</keyword>
<dbReference type="Gene3D" id="3.40.50.720">
    <property type="entry name" value="NAD(P)-binding Rossmann-like Domain"/>
    <property type="match status" value="1"/>
</dbReference>
<dbReference type="RefSeq" id="WP_167220354.1">
    <property type="nucleotide sequence ID" value="NZ_JAAQPH010000001.1"/>
</dbReference>
<dbReference type="PANTHER" id="PTHR33303:SF2">
    <property type="entry name" value="COA-BINDING DOMAIN-CONTAINING PROTEIN"/>
    <property type="match status" value="1"/>
</dbReference>
<evidence type="ECO:0000313" key="2">
    <source>
        <dbReference type="EMBL" id="NIA67065.1"/>
    </source>
</evidence>
<dbReference type="InterPro" id="IPR003781">
    <property type="entry name" value="CoA-bd"/>
</dbReference>
<evidence type="ECO:0000259" key="1">
    <source>
        <dbReference type="SMART" id="SM00881"/>
    </source>
</evidence>
<gene>
    <name evidence="2" type="ORF">HBA54_00495</name>
</gene>
<name>A0A967C2S2_9PROT</name>
<protein>
    <submittedName>
        <fullName evidence="2">CoA-binding protein</fullName>
    </submittedName>
</protein>
<dbReference type="Pfam" id="PF13380">
    <property type="entry name" value="CoA_binding_2"/>
    <property type="match status" value="1"/>
</dbReference>
<dbReference type="SUPFAM" id="SSF51735">
    <property type="entry name" value="NAD(P)-binding Rossmann-fold domains"/>
    <property type="match status" value="1"/>
</dbReference>
<dbReference type="InterPro" id="IPR036291">
    <property type="entry name" value="NAD(P)-bd_dom_sf"/>
</dbReference>
<dbReference type="AlphaFoldDB" id="A0A967C2S2"/>
<dbReference type="EMBL" id="JAAQPH010000001">
    <property type="protein sequence ID" value="NIA67065.1"/>
    <property type="molecule type" value="Genomic_DNA"/>
</dbReference>
<feature type="domain" description="CoA-binding" evidence="1">
    <location>
        <begin position="16"/>
        <end position="114"/>
    </location>
</feature>
<reference evidence="2" key="1">
    <citation type="submission" date="2020-03" db="EMBL/GenBank/DDBJ databases">
        <title>Genome of Pelagibius litoralis DSM 21314T.</title>
        <authorList>
            <person name="Wang G."/>
        </authorList>
    </citation>
    <scope>NUCLEOTIDE SEQUENCE</scope>
    <source>
        <strain evidence="2">DSM 21314</strain>
    </source>
</reference>
<comment type="caution">
    <text evidence="2">The sequence shown here is derived from an EMBL/GenBank/DDBJ whole genome shotgun (WGS) entry which is preliminary data.</text>
</comment>
<proteinExistence type="predicted"/>
<accession>A0A967C2S2</accession>
<evidence type="ECO:0000313" key="3">
    <source>
        <dbReference type="Proteomes" id="UP000761264"/>
    </source>
</evidence>
<dbReference type="SMART" id="SM00881">
    <property type="entry name" value="CoA_binding"/>
    <property type="match status" value="1"/>
</dbReference>
<dbReference type="PANTHER" id="PTHR33303">
    <property type="entry name" value="CYTOPLASMIC PROTEIN-RELATED"/>
    <property type="match status" value="1"/>
</dbReference>
<organism evidence="2 3">
    <name type="scientific">Pelagibius litoralis</name>
    <dbReference type="NCBI Taxonomy" id="374515"/>
    <lineage>
        <taxon>Bacteria</taxon>
        <taxon>Pseudomonadati</taxon>
        <taxon>Pseudomonadota</taxon>
        <taxon>Alphaproteobacteria</taxon>
        <taxon>Rhodospirillales</taxon>
        <taxon>Rhodovibrionaceae</taxon>
        <taxon>Pelagibius</taxon>
    </lineage>
</organism>
<dbReference type="Proteomes" id="UP000761264">
    <property type="component" value="Unassembled WGS sequence"/>
</dbReference>